<evidence type="ECO:0000256" key="3">
    <source>
        <dbReference type="HAMAP-Rule" id="MF_02071"/>
    </source>
</evidence>
<gene>
    <name evidence="3" type="primary">rlpA</name>
    <name evidence="7" type="ordered locus">Rxyl_0971</name>
</gene>
<dbReference type="Gene3D" id="3.10.350.10">
    <property type="entry name" value="LysM domain"/>
    <property type="match status" value="1"/>
</dbReference>
<dbReference type="CDD" id="cd22268">
    <property type="entry name" value="DPBB_RlpA-like"/>
    <property type="match status" value="1"/>
</dbReference>
<feature type="signal peptide" evidence="5">
    <location>
        <begin position="1"/>
        <end position="22"/>
    </location>
</feature>
<feature type="domain" description="LysM" evidence="6">
    <location>
        <begin position="160"/>
        <end position="204"/>
    </location>
</feature>
<dbReference type="STRING" id="266117.Rxyl_0971"/>
<keyword evidence="3" id="KW-0472">Membrane</keyword>
<dbReference type="GO" id="GO:0071555">
    <property type="term" value="P:cell wall organization"/>
    <property type="evidence" value="ECO:0007669"/>
    <property type="project" value="UniProtKB-KW"/>
</dbReference>
<dbReference type="AlphaFoldDB" id="Q1AXE0"/>
<comment type="subcellular location">
    <subcellularLocation>
        <location evidence="3">Cell membrane</location>
        <topology evidence="3">Lipid-anchor</topology>
    </subcellularLocation>
</comment>
<evidence type="ECO:0000256" key="4">
    <source>
        <dbReference type="RuleBase" id="RU003495"/>
    </source>
</evidence>
<evidence type="ECO:0000313" key="8">
    <source>
        <dbReference type="Proteomes" id="UP000006637"/>
    </source>
</evidence>
<keyword evidence="3" id="KW-0564">Palmitate</keyword>
<dbReference type="PROSITE" id="PS51782">
    <property type="entry name" value="LYSM"/>
    <property type="match status" value="1"/>
</dbReference>
<dbReference type="NCBIfam" id="TIGR00413">
    <property type="entry name" value="rlpA"/>
    <property type="match status" value="1"/>
</dbReference>
<dbReference type="EMBL" id="CP000386">
    <property type="protein sequence ID" value="ABG03938.1"/>
    <property type="molecule type" value="Genomic_DNA"/>
</dbReference>
<feature type="chain" id="PRO_5038695944" description="Probable endolytic peptidoglycan transglycosylase RlpA" evidence="5">
    <location>
        <begin position="23"/>
        <end position="204"/>
    </location>
</feature>
<evidence type="ECO:0000256" key="1">
    <source>
        <dbReference type="ARBA" id="ARBA00023239"/>
    </source>
</evidence>
<dbReference type="InterPro" id="IPR018392">
    <property type="entry name" value="LysM"/>
</dbReference>
<name>Q1AXE0_RUBXD</name>
<dbReference type="InterPro" id="IPR034718">
    <property type="entry name" value="RlpA"/>
</dbReference>
<dbReference type="InterPro" id="IPR009009">
    <property type="entry name" value="RlpA-like_DPBB"/>
</dbReference>
<dbReference type="GO" id="GO:0000270">
    <property type="term" value="P:peptidoglycan metabolic process"/>
    <property type="evidence" value="ECO:0007669"/>
    <property type="project" value="UniProtKB-UniRule"/>
</dbReference>
<dbReference type="PROSITE" id="PS51257">
    <property type="entry name" value="PROKAR_LIPOPROTEIN"/>
    <property type="match status" value="1"/>
</dbReference>
<evidence type="ECO:0000256" key="5">
    <source>
        <dbReference type="SAM" id="SignalP"/>
    </source>
</evidence>
<dbReference type="EC" id="4.2.2.-" evidence="3"/>
<dbReference type="InterPro" id="IPR036908">
    <property type="entry name" value="RlpA-like_sf"/>
</dbReference>
<keyword evidence="5" id="KW-0732">Signal</keyword>
<dbReference type="PANTHER" id="PTHR34183">
    <property type="entry name" value="ENDOLYTIC PEPTIDOGLYCAN TRANSGLYCOSYLASE RLPA"/>
    <property type="match status" value="1"/>
</dbReference>
<dbReference type="GO" id="GO:0008932">
    <property type="term" value="F:lytic endotransglycosylase activity"/>
    <property type="evidence" value="ECO:0007669"/>
    <property type="project" value="UniProtKB-UniRule"/>
</dbReference>
<dbReference type="HOGENOM" id="CLU_1174731_0_0_11"/>
<dbReference type="KEGG" id="rxy:Rxyl_0971"/>
<keyword evidence="1 3" id="KW-0456">Lyase</keyword>
<organism evidence="7 8">
    <name type="scientific">Rubrobacter xylanophilus (strain DSM 9941 / JCM 11954 / NBRC 16129 / PRD-1)</name>
    <dbReference type="NCBI Taxonomy" id="266117"/>
    <lineage>
        <taxon>Bacteria</taxon>
        <taxon>Bacillati</taxon>
        <taxon>Actinomycetota</taxon>
        <taxon>Rubrobacteria</taxon>
        <taxon>Rubrobacterales</taxon>
        <taxon>Rubrobacteraceae</taxon>
        <taxon>Rubrobacter</taxon>
    </lineage>
</organism>
<dbReference type="SUPFAM" id="SSF50685">
    <property type="entry name" value="Barwin-like endoglucanases"/>
    <property type="match status" value="1"/>
</dbReference>
<dbReference type="CDD" id="cd00118">
    <property type="entry name" value="LysM"/>
    <property type="match status" value="1"/>
</dbReference>
<dbReference type="SMART" id="SM00257">
    <property type="entry name" value="LysM"/>
    <property type="match status" value="1"/>
</dbReference>
<dbReference type="Pfam" id="PF01476">
    <property type="entry name" value="LysM"/>
    <property type="match status" value="1"/>
</dbReference>
<reference evidence="7 8" key="1">
    <citation type="submission" date="2006-06" db="EMBL/GenBank/DDBJ databases">
        <title>Complete sequence of Rubrobacter xylanophilus DSM 9941.</title>
        <authorList>
            <consortium name="US DOE Joint Genome Institute"/>
            <person name="Copeland A."/>
            <person name="Lucas S."/>
            <person name="Lapidus A."/>
            <person name="Barry K."/>
            <person name="Detter J.C."/>
            <person name="Glavina del Rio T."/>
            <person name="Hammon N."/>
            <person name="Israni S."/>
            <person name="Dalin E."/>
            <person name="Tice H."/>
            <person name="Pitluck S."/>
            <person name="Munk A.C."/>
            <person name="Brettin T."/>
            <person name="Bruce D."/>
            <person name="Han C."/>
            <person name="Tapia R."/>
            <person name="Gilna P."/>
            <person name="Schmutz J."/>
            <person name="Larimer F."/>
            <person name="Land M."/>
            <person name="Hauser L."/>
            <person name="Kyrpides N."/>
            <person name="Lykidis A."/>
            <person name="da Costa M.S."/>
            <person name="Rainey F.A."/>
            <person name="Empadinhas N."/>
            <person name="Jolivet E."/>
            <person name="Battista J.R."/>
            <person name="Richardson P."/>
        </authorList>
    </citation>
    <scope>NUCLEOTIDE SEQUENCE [LARGE SCALE GENOMIC DNA]</scope>
    <source>
        <strain evidence="8">DSM 9941 / JCM 11954 / NBRC 16129 / PRD-1</strain>
    </source>
</reference>
<dbReference type="PhylomeDB" id="Q1AXE0"/>
<evidence type="ECO:0000313" key="7">
    <source>
        <dbReference type="EMBL" id="ABG03938.1"/>
    </source>
</evidence>
<keyword evidence="2 3" id="KW-0961">Cell wall biogenesis/degradation</keyword>
<dbReference type="RefSeq" id="WP_011563956.1">
    <property type="nucleotide sequence ID" value="NC_008148.1"/>
</dbReference>
<dbReference type="InterPro" id="IPR012997">
    <property type="entry name" value="RplA"/>
</dbReference>
<keyword evidence="3" id="KW-1003">Cell membrane</keyword>
<dbReference type="PANTHER" id="PTHR34183:SF1">
    <property type="entry name" value="ENDOLYTIC PEPTIDOGLYCAN TRANSGLYCOSYLASE RLPA"/>
    <property type="match status" value="1"/>
</dbReference>
<keyword evidence="3 7" id="KW-0449">Lipoprotein</keyword>
<dbReference type="GO" id="GO:0005886">
    <property type="term" value="C:plasma membrane"/>
    <property type="evidence" value="ECO:0007669"/>
    <property type="project" value="UniProtKB-SubCell"/>
</dbReference>
<dbReference type="Proteomes" id="UP000006637">
    <property type="component" value="Chromosome"/>
</dbReference>
<dbReference type="HAMAP" id="MF_02071">
    <property type="entry name" value="RlpA"/>
    <property type="match status" value="1"/>
</dbReference>
<keyword evidence="8" id="KW-1185">Reference proteome</keyword>
<comment type="function">
    <text evidence="3">Lytic transglycosylase with a strong preference for naked glycan strands that lack stem peptides.</text>
</comment>
<comment type="similarity">
    <text evidence="3 4">Belongs to the RlpA family.</text>
</comment>
<protein>
    <recommendedName>
        <fullName evidence="3">Probable endolytic peptidoglycan transglycosylase RlpA</fullName>
        <ecNumber evidence="3">4.2.2.-</ecNumber>
    </recommendedName>
</protein>
<dbReference type="InterPro" id="IPR036779">
    <property type="entry name" value="LysM_dom_sf"/>
</dbReference>
<proteinExistence type="inferred from homology"/>
<dbReference type="Gene3D" id="2.40.40.10">
    <property type="entry name" value="RlpA-like domain"/>
    <property type="match status" value="1"/>
</dbReference>
<sequence>MSRMFGVFLLGLIACAAAGVFADRAEAETALASWYGPGFAGNPTASGEPYDPSAFTAAHKTLPLGTQLQVSYNGRSVLVTVNDRGPYVPGRELDLSQAAAEYLGLTQAGVDYVTYNYAGDVAYAGDVSYGGGSGGYNAYSPTAPQAQQATYGGAGAQQGGVYVVQPGDTLYGIAAELGTTVEELAAANGIADPNLIVPGQEIRY</sequence>
<dbReference type="Pfam" id="PF03330">
    <property type="entry name" value="DPBB_1"/>
    <property type="match status" value="1"/>
</dbReference>
<dbReference type="CAZy" id="CBM50">
    <property type="family name" value="Carbohydrate-Binding Module Family 50"/>
</dbReference>
<evidence type="ECO:0000259" key="6">
    <source>
        <dbReference type="PROSITE" id="PS51782"/>
    </source>
</evidence>
<accession>Q1AXE0</accession>
<dbReference type="eggNOG" id="COG0797">
    <property type="taxonomic scope" value="Bacteria"/>
</dbReference>
<dbReference type="SUPFAM" id="SSF54106">
    <property type="entry name" value="LysM domain"/>
    <property type="match status" value="1"/>
</dbReference>
<dbReference type="eggNOG" id="COG1388">
    <property type="taxonomic scope" value="Bacteria"/>
</dbReference>
<evidence type="ECO:0000256" key="2">
    <source>
        <dbReference type="ARBA" id="ARBA00023316"/>
    </source>
</evidence>